<comment type="caution">
    <text evidence="5">The sequence shown here is derived from an EMBL/GenBank/DDBJ whole genome shotgun (WGS) entry which is preliminary data.</text>
</comment>
<dbReference type="SUPFAM" id="SSF110857">
    <property type="entry name" value="Gamma-glutamyl cyclotransferase-like"/>
    <property type="match status" value="1"/>
</dbReference>
<dbReference type="Pfam" id="PF06094">
    <property type="entry name" value="GGACT"/>
    <property type="match status" value="1"/>
</dbReference>
<dbReference type="InterPro" id="IPR013024">
    <property type="entry name" value="GGCT-like"/>
</dbReference>
<evidence type="ECO:0000313" key="6">
    <source>
        <dbReference type="Proteomes" id="UP001428774"/>
    </source>
</evidence>
<dbReference type="InterPro" id="IPR009288">
    <property type="entry name" value="AIG2-like_dom"/>
</dbReference>
<feature type="region of interest" description="Disordered" evidence="3">
    <location>
        <begin position="156"/>
        <end position="180"/>
    </location>
</feature>
<evidence type="ECO:0000259" key="4">
    <source>
        <dbReference type="Pfam" id="PF06094"/>
    </source>
</evidence>
<evidence type="ECO:0000256" key="3">
    <source>
        <dbReference type="SAM" id="MobiDB-lite"/>
    </source>
</evidence>
<keyword evidence="1" id="KW-0808">Transferase</keyword>
<reference evidence="5 6" key="1">
    <citation type="submission" date="2024-05" db="EMBL/GenBank/DDBJ databases">
        <title>Genome sequence of Ponticoccus litoralis KCCM 90028.</title>
        <authorList>
            <person name="Kim J.M."/>
            <person name="Lee J.K."/>
            <person name="Choi B.J."/>
            <person name="Bayburt H."/>
            <person name="Baek J.H."/>
            <person name="Jeon C.O."/>
        </authorList>
    </citation>
    <scope>NUCLEOTIDE SEQUENCE [LARGE SCALE GENOMIC DNA]</scope>
    <source>
        <strain evidence="5 6">KCCM 90028</strain>
    </source>
</reference>
<keyword evidence="6" id="KW-1185">Reference proteome</keyword>
<feature type="compositionally biased region" description="Low complexity" evidence="3">
    <location>
        <begin position="171"/>
        <end position="180"/>
    </location>
</feature>
<evidence type="ECO:0000256" key="1">
    <source>
        <dbReference type="ARBA" id="ARBA00022679"/>
    </source>
</evidence>
<evidence type="ECO:0000313" key="5">
    <source>
        <dbReference type="EMBL" id="MEN9059901.1"/>
    </source>
</evidence>
<sequence length="231" mass="24445">MTTFFFYGTLRHLPLLEVVLGRRPETREAVLKGHAVKAVPGETYPTITAVPGAEAPGLLVSGLAAEDIARLDYYEGGHGYETRQVAVGGPRGTAAAQVYFPDAAGAPDAAPWSLAGWVTGVGASRGTGGARGHGPARALLGRGRRSHAPLLCRPRMGPAALWPRPDPADPAQPAQPGRGRLAAHARRLRGLLPASAVPAELRPLRRRTYRAAGARVLHRTGTSRWCCPTIR</sequence>
<dbReference type="InterPro" id="IPR045038">
    <property type="entry name" value="AIG2-like"/>
</dbReference>
<dbReference type="CDD" id="cd06661">
    <property type="entry name" value="GGCT_like"/>
    <property type="match status" value="1"/>
</dbReference>
<dbReference type="AlphaFoldDB" id="A0AAW9SHF5"/>
<dbReference type="Gene3D" id="3.10.490.10">
    <property type="entry name" value="Gamma-glutamyl cyclotransferase-like"/>
    <property type="match status" value="1"/>
</dbReference>
<dbReference type="EMBL" id="JBDNCH010000002">
    <property type="protein sequence ID" value="MEN9059901.1"/>
    <property type="molecule type" value="Genomic_DNA"/>
</dbReference>
<gene>
    <name evidence="5" type="ORF">ABFB10_01505</name>
</gene>
<dbReference type="PANTHER" id="PTHR31544">
    <property type="entry name" value="AIG2-LIKE PROTEIN D"/>
    <property type="match status" value="1"/>
</dbReference>
<feature type="domain" description="Gamma-glutamylcyclotransferase AIG2-like" evidence="4">
    <location>
        <begin position="4"/>
        <end position="103"/>
    </location>
</feature>
<name>A0AAW9SHF5_9RHOB</name>
<dbReference type="InterPro" id="IPR036568">
    <property type="entry name" value="GGCT-like_sf"/>
</dbReference>
<proteinExistence type="predicted"/>
<dbReference type="RefSeq" id="WP_347165036.1">
    <property type="nucleotide sequence ID" value="NZ_JBDNCH010000002.1"/>
</dbReference>
<dbReference type="Proteomes" id="UP001428774">
    <property type="component" value="Unassembled WGS sequence"/>
</dbReference>
<dbReference type="PANTHER" id="PTHR31544:SF2">
    <property type="entry name" value="AIG2-LIKE PROTEIN D"/>
    <property type="match status" value="1"/>
</dbReference>
<accession>A0AAW9SHF5</accession>
<dbReference type="GO" id="GO:0016740">
    <property type="term" value="F:transferase activity"/>
    <property type="evidence" value="ECO:0007669"/>
    <property type="project" value="UniProtKB-KW"/>
</dbReference>
<organism evidence="5 6">
    <name type="scientific">Ponticoccus litoralis</name>
    <dbReference type="NCBI Taxonomy" id="422297"/>
    <lineage>
        <taxon>Bacteria</taxon>
        <taxon>Pseudomonadati</taxon>
        <taxon>Pseudomonadota</taxon>
        <taxon>Alphaproteobacteria</taxon>
        <taxon>Rhodobacterales</taxon>
        <taxon>Roseobacteraceae</taxon>
        <taxon>Ponticoccus</taxon>
    </lineage>
</organism>
<protein>
    <recommendedName>
        <fullName evidence="2">Putative gamma-glutamylcyclotransferase</fullName>
    </recommendedName>
</protein>
<evidence type="ECO:0000256" key="2">
    <source>
        <dbReference type="ARBA" id="ARBA00030602"/>
    </source>
</evidence>